<sequence length="72" mass="7593">MTKEASSPRYSSSSRTRCRLCGCSCSTAGCEEHSPIQSMAKRSTAKRSTEKITGSGTANDAAGSQDRMTGLQ</sequence>
<evidence type="ECO:0000256" key="1">
    <source>
        <dbReference type="SAM" id="MobiDB-lite"/>
    </source>
</evidence>
<proteinExistence type="predicted"/>
<name>A0ABY8UGC5_TETOB</name>
<dbReference type="EMBL" id="CP126219">
    <property type="protein sequence ID" value="WIA20544.1"/>
    <property type="molecule type" value="Genomic_DNA"/>
</dbReference>
<evidence type="ECO:0000313" key="2">
    <source>
        <dbReference type="EMBL" id="WIA20544.1"/>
    </source>
</evidence>
<dbReference type="Proteomes" id="UP001244341">
    <property type="component" value="Chromosome 12b"/>
</dbReference>
<organism evidence="2 3">
    <name type="scientific">Tetradesmus obliquus</name>
    <name type="common">Green alga</name>
    <name type="synonym">Acutodesmus obliquus</name>
    <dbReference type="NCBI Taxonomy" id="3088"/>
    <lineage>
        <taxon>Eukaryota</taxon>
        <taxon>Viridiplantae</taxon>
        <taxon>Chlorophyta</taxon>
        <taxon>core chlorophytes</taxon>
        <taxon>Chlorophyceae</taxon>
        <taxon>CS clade</taxon>
        <taxon>Sphaeropleales</taxon>
        <taxon>Scenedesmaceae</taxon>
        <taxon>Tetradesmus</taxon>
    </lineage>
</organism>
<feature type="region of interest" description="Disordered" evidence="1">
    <location>
        <begin position="34"/>
        <end position="72"/>
    </location>
</feature>
<accession>A0ABY8UGC5</accession>
<dbReference type="PROSITE" id="PS51257">
    <property type="entry name" value="PROKAR_LIPOPROTEIN"/>
    <property type="match status" value="1"/>
</dbReference>
<gene>
    <name evidence="2" type="ORF">OEZ85_004936</name>
</gene>
<evidence type="ECO:0000313" key="3">
    <source>
        <dbReference type="Proteomes" id="UP001244341"/>
    </source>
</evidence>
<keyword evidence="3" id="KW-1185">Reference proteome</keyword>
<protein>
    <submittedName>
        <fullName evidence="2">Uncharacterized protein</fullName>
    </submittedName>
</protein>
<reference evidence="2 3" key="1">
    <citation type="submission" date="2023-05" db="EMBL/GenBank/DDBJ databases">
        <title>A 100% complete, gapless, phased diploid assembly of the Scenedesmus obliquus UTEX 3031 genome.</title>
        <authorList>
            <person name="Biondi T.C."/>
            <person name="Hanschen E.R."/>
            <person name="Kwon T."/>
            <person name="Eng W."/>
            <person name="Kruse C.P.S."/>
            <person name="Koehler S.I."/>
            <person name="Kunde Y."/>
            <person name="Gleasner C.D."/>
            <person name="You Mak K.T."/>
            <person name="Polle J."/>
            <person name="Hovde B.T."/>
            <person name="Starkenburg S.R."/>
        </authorList>
    </citation>
    <scope>NUCLEOTIDE SEQUENCE [LARGE SCALE GENOMIC DNA]</scope>
    <source>
        <strain evidence="2 3">DOE0152z</strain>
    </source>
</reference>